<dbReference type="Pfam" id="PF02661">
    <property type="entry name" value="Fic"/>
    <property type="match status" value="1"/>
</dbReference>
<evidence type="ECO:0000259" key="1">
    <source>
        <dbReference type="PROSITE" id="PS51459"/>
    </source>
</evidence>
<dbReference type="Proteomes" id="UP000307749">
    <property type="component" value="Unassembled WGS sequence"/>
</dbReference>
<organism evidence="2 3">
    <name type="scientific">Metallibacterium scheffleri</name>
    <dbReference type="NCBI Taxonomy" id="993689"/>
    <lineage>
        <taxon>Bacteria</taxon>
        <taxon>Pseudomonadati</taxon>
        <taxon>Pseudomonadota</taxon>
        <taxon>Gammaproteobacteria</taxon>
        <taxon>Lysobacterales</taxon>
        <taxon>Rhodanobacteraceae</taxon>
        <taxon>Metallibacterium</taxon>
    </lineage>
</organism>
<evidence type="ECO:0000313" key="2">
    <source>
        <dbReference type="EMBL" id="THD11666.1"/>
    </source>
</evidence>
<dbReference type="STRING" id="993689.GCA_002077135_00307"/>
<accession>A0A4S3KRT0</accession>
<keyword evidence="3" id="KW-1185">Reference proteome</keyword>
<dbReference type="InterPro" id="IPR036597">
    <property type="entry name" value="Fido-like_dom_sf"/>
</dbReference>
<dbReference type="InterPro" id="IPR003812">
    <property type="entry name" value="Fido"/>
</dbReference>
<dbReference type="SUPFAM" id="SSF140931">
    <property type="entry name" value="Fic-like"/>
    <property type="match status" value="1"/>
</dbReference>
<dbReference type="OrthoDB" id="9807853at2"/>
<name>A0A4S3KRT0_9GAMM</name>
<dbReference type="RefSeq" id="WP_081130341.1">
    <property type="nucleotide sequence ID" value="NZ_LDOS01000005.1"/>
</dbReference>
<proteinExistence type="predicted"/>
<feature type="domain" description="Fido" evidence="1">
    <location>
        <begin position="115"/>
        <end position="256"/>
    </location>
</feature>
<comment type="caution">
    <text evidence="2">The sequence shown here is derived from an EMBL/GenBank/DDBJ whole genome shotgun (WGS) entry which is preliminary data.</text>
</comment>
<evidence type="ECO:0000313" key="3">
    <source>
        <dbReference type="Proteomes" id="UP000307749"/>
    </source>
</evidence>
<gene>
    <name evidence="2" type="ORF">B1806_02725</name>
</gene>
<sequence>MTHYRNTCKTNVKNIKDINGTIYLFLRRLKLAKLNSLCAGTQLSIRKADSLVKDKNHSINNLHFSQYISQIDFGNFRHKLDRYFSKPTESIELSTASKKEATILQDLFIDGNYMNGLDAFLCWLTHINASLTDEQSRLRTHETVYEFSTTGSSFVYPTPSESIIGLRELYFVLNRVESAIMRSILLYVAVIYLHPFIDGNGRTARVAMNYVLGSLTDQPFVPWKEIMERSWGGYVIRMRMAGIFNEWDEIIRYFCTILSSVAGTTPNLIRPELQPAAM</sequence>
<dbReference type="AlphaFoldDB" id="A0A4S3KRT0"/>
<dbReference type="Gene3D" id="1.10.3290.10">
    <property type="entry name" value="Fido-like domain"/>
    <property type="match status" value="1"/>
</dbReference>
<dbReference type="PROSITE" id="PS51459">
    <property type="entry name" value="FIDO"/>
    <property type="match status" value="1"/>
</dbReference>
<dbReference type="EMBL" id="MWQO01000008">
    <property type="protein sequence ID" value="THD11666.1"/>
    <property type="molecule type" value="Genomic_DNA"/>
</dbReference>
<reference evidence="2 3" key="1">
    <citation type="submission" date="2017-02" db="EMBL/GenBank/DDBJ databases">
        <title>Whole genome sequencing of Metallibacterium scheffleri DSM 24874 (T).</title>
        <authorList>
            <person name="Kumar S."/>
            <person name="Patil P."/>
            <person name="Patil P.B."/>
        </authorList>
    </citation>
    <scope>NUCLEOTIDE SEQUENCE [LARGE SCALE GENOMIC DNA]</scope>
    <source>
        <strain evidence="2 3">DSM 24874</strain>
    </source>
</reference>
<protein>
    <recommendedName>
        <fullName evidence="1">Fido domain-containing protein</fullName>
    </recommendedName>
</protein>